<dbReference type="GO" id="GO:0016874">
    <property type="term" value="F:ligase activity"/>
    <property type="evidence" value="ECO:0007669"/>
    <property type="project" value="UniProtKB-KW"/>
</dbReference>
<sequence>MATSAKAHGRAMHMDDTTRTIQFASYTFDNSVEEIFTTLQHGGTVCVPSDSERLHDIGAAMARYGVTWADLTPTVASLIRPEEVPSLKTLCLGGEAVNQDVVSTWAGKVELINGYGPAEACVTCICSTEDLAGPIRSTNIGIGVGCNTWVVDTRDSNRLAPIGTVGELLIEGPILARGYLNDPERTDAAFITNPAWAIRLQPGIDRQLYKTNDLVRYTSQGSLIFIGRSDSQVKIRGQRVELGDIEWNLSSFEGIEKAIVVWPTQGQCSGQLVAVVTLKSDGGAIENGPTLTIRQNREVKAAVGYAMEWVVEHLPSYMVPQVWAVVNRIPLLPSGKLDRKSVIAWVDEMGKDVFNQLKLSGDDHDVSWETATTPAQQEIQILCADLLNKTPGEIILSRSFIGHGGDSISAMKLSTMARKAGWTVSVQSILRAKSLAGIASQAKPVQTTMRKRIEEQENVAFELSPIQKLTVELSVLSTALDKLVAIHSMLRTRFSKSSNGFWQQRVISESSCHLDYHHIGNMDQLEPLMADMEANLDICNGPIFRASLFDIKPTGSQVLFLVAHHLVVDLISWQIMLRDLESLILLDASPRVPDISYQAWCASVRDRSCDVAARTPATSLSSILPKADLDYWDLDTSTNTFENTTRFTFQLDRHTTSLLIGSIHEKLSTETMDILLSCLNISFKQTFPDRLPCTIFAEGHGRESWTGDINPAETVGWFTVLKPFFLDIDTNDGLVRSLAKTKDTRRSMERDGLTGFASLVDASLKTNPTVEVLFNFLGHAQMFDDKNSLFKPLSGHGQRTDVNVKANRDSIFDIQVQTIDGGLEVQVMYPKHLSRSVHIETWMQLYQSNLQNTVSELLHFDPMPTLADLPLLDLSYDELEILWRQALHYHGITDTTNVEDIYPCSPIQKGMMMSQKQSPDLYHFNLLCELSSKVGSEIDLGKLQDAWEMVVARHPILRSQIIEWPVGSNSVYQLVRRQVSARPSLFFCQFNDNQFTNKDITGGGVQASGFSHELRICMATDKRVFLNLIMNHVFTDGSSMTIILEDLISAYDGILSLYGPQFKNYIEFLQTETDRVEDASFWKEYLDEVTPTYLTAPSPRHAIRELQVQTSVLDLELDEISHFCTSNSVTQSNLFQLAWALVLQAYTGSSDVCFGFLSSGRDAPIEGISRMAGPLINMIIARLALEPDMTILQILNKVKGDFTRMIDHQYLSLADILHLHKNRLQGRPMFNTVMSFQKRDGQDKKHGSSLDLLPVDGDDPTEFDCSVGVEFTGHAISLTLSHWTDKISDRIARHLTTTFETIVASIVRKPDMPIKDMDATSLSQSRQLTEWAHVPINPVDECLHTTFERFARQTPNAEAVCSADGSYTYKELNDISQKLARSLRDEYQIRRNTLVPFCFEKSSLAVVSMIAVLKAGAVNVPINPDLPHSRIKDILEDMESEIVIASSKLAPLFQGLAKPLVLDETLLSGLEATMETVCPALEPSDAAYIIFTSGSTGHPKGIVLEHRNLATACTAQADALGITSHSRILQFASYHFDMSLSDHWYALTRGACVCIPTEEERFSDLSVPINRMKVDTMFVTPTVADLVDETMVPTLKSITLGGEAVTKHIVDKWTPILTLNFAYGPAEISVFCCWRGNVKKGTPPSSIGRPLNCRIWLTKLDDPNMLVPVGCIGELCVEGPQVSRCYFKDAERTKSSFVNNPDFLKGDNIATSRRIYRTGDLARYNDDGTLVFAGRKDNQVKLHGQRLELEDIEYNLSTHDAIRHGLVVLPTKGPARNKLIAVITLSKYLANTEEPSLRQLSLGSVSSLVDITAGINYMSSRLPAYMVPPVWIVVNAIPMSPTGKLFRKKVLDWVSDLSDLEYQSVIERANAGSSLDSDPTDSVEIVLQNTIADVLGLPISTVGLGRSFMSLGGDSISAIQAVSRCKASGVTLTVKDILKSPSIRGIAAVARNSRVKYLESTFETDVQFTLTPIQQLYAQKINSNGFQQHVTLKVADGVTSVGIKASLEKLIDAHPMLHSRLVANSLAQVIDKEQHVSFMEATIDEHAELVPLVNQLRLTINQDCGPMFGALLFKCFDNNKYLFLTAHHLVVDEVSWSIIREDLQSLLLYGHVSVAPTLDFQTWANLQRDYASQSLDPSVIPGQPIQEAFHDYWGPTPPTVSQM</sequence>
<dbReference type="InterPro" id="IPR009081">
    <property type="entry name" value="PP-bd_ACP"/>
</dbReference>
<dbReference type="PANTHER" id="PTHR45398:SF1">
    <property type="entry name" value="ENZYME, PUTATIVE (JCVI)-RELATED"/>
    <property type="match status" value="1"/>
</dbReference>
<dbReference type="Pfam" id="PF00668">
    <property type="entry name" value="Condensation"/>
    <property type="match status" value="3"/>
</dbReference>
<keyword evidence="2" id="KW-0597">Phosphoprotein</keyword>
<evidence type="ECO:0000256" key="3">
    <source>
        <dbReference type="ARBA" id="ARBA00022598"/>
    </source>
</evidence>
<comment type="caution">
    <text evidence="6">The sequence shown here is derived from an EMBL/GenBank/DDBJ whole genome shotgun (WGS) entry which is preliminary data.</text>
</comment>
<dbReference type="Gene3D" id="3.30.559.10">
    <property type="entry name" value="Chloramphenicol acetyltransferase-like domain"/>
    <property type="match status" value="3"/>
</dbReference>
<dbReference type="SUPFAM" id="SSF47336">
    <property type="entry name" value="ACP-like"/>
    <property type="match status" value="2"/>
</dbReference>
<keyword evidence="7" id="KW-1185">Reference proteome</keyword>
<dbReference type="OrthoDB" id="416786at2759"/>
<evidence type="ECO:0000256" key="1">
    <source>
        <dbReference type="ARBA" id="ARBA00022450"/>
    </source>
</evidence>
<dbReference type="OMA" id="PSNIAYV"/>
<dbReference type="Gene3D" id="3.40.50.12780">
    <property type="entry name" value="N-terminal domain of ligase-like"/>
    <property type="match status" value="2"/>
</dbReference>
<comment type="similarity">
    <text evidence="4">Belongs to the NRP synthetase family.</text>
</comment>
<protein>
    <submittedName>
        <fullName evidence="6">Nonribosomal peptide synthetase 8</fullName>
    </submittedName>
</protein>
<evidence type="ECO:0000256" key="2">
    <source>
        <dbReference type="ARBA" id="ARBA00022553"/>
    </source>
</evidence>
<dbReference type="Pfam" id="PF00501">
    <property type="entry name" value="AMP-binding"/>
    <property type="match status" value="2"/>
</dbReference>
<dbReference type="CDD" id="cd05918">
    <property type="entry name" value="A_NRPS_SidN3_like"/>
    <property type="match status" value="2"/>
</dbReference>
<dbReference type="PROSITE" id="PS50075">
    <property type="entry name" value="CARRIER"/>
    <property type="match status" value="2"/>
</dbReference>
<dbReference type="Gene3D" id="3.30.300.30">
    <property type="match status" value="2"/>
</dbReference>
<dbReference type="InterPro" id="IPR045851">
    <property type="entry name" value="AMP-bd_C_sf"/>
</dbReference>
<evidence type="ECO:0000313" key="6">
    <source>
        <dbReference type="EMBL" id="PTD02745.1"/>
    </source>
</evidence>
<dbReference type="InterPro" id="IPR042099">
    <property type="entry name" value="ANL_N_sf"/>
</dbReference>
<evidence type="ECO:0000256" key="4">
    <source>
        <dbReference type="ARBA" id="ARBA00029454"/>
    </source>
</evidence>
<dbReference type="InterPro" id="IPR000873">
    <property type="entry name" value="AMP-dep_synth/lig_dom"/>
</dbReference>
<dbReference type="EMBL" id="PVEM01000016">
    <property type="protein sequence ID" value="PTD02745.1"/>
    <property type="molecule type" value="Genomic_DNA"/>
</dbReference>
<dbReference type="InterPro" id="IPR036736">
    <property type="entry name" value="ACP-like_sf"/>
</dbReference>
<organism evidence="6 7">
    <name type="scientific">Fusarium culmorum</name>
    <dbReference type="NCBI Taxonomy" id="5516"/>
    <lineage>
        <taxon>Eukaryota</taxon>
        <taxon>Fungi</taxon>
        <taxon>Dikarya</taxon>
        <taxon>Ascomycota</taxon>
        <taxon>Pezizomycotina</taxon>
        <taxon>Sordariomycetes</taxon>
        <taxon>Hypocreomycetidae</taxon>
        <taxon>Hypocreales</taxon>
        <taxon>Nectriaceae</taxon>
        <taxon>Fusarium</taxon>
    </lineage>
</organism>
<dbReference type="CDD" id="cd19542">
    <property type="entry name" value="CT_NRPS-like"/>
    <property type="match status" value="1"/>
</dbReference>
<dbReference type="NCBIfam" id="TIGR01733">
    <property type="entry name" value="AA-adenyl-dom"/>
    <property type="match status" value="1"/>
</dbReference>
<dbReference type="PROSITE" id="PS00455">
    <property type="entry name" value="AMP_BINDING"/>
    <property type="match status" value="1"/>
</dbReference>
<evidence type="ECO:0000259" key="5">
    <source>
        <dbReference type="PROSITE" id="PS50075"/>
    </source>
</evidence>
<keyword evidence="3" id="KW-0436">Ligase</keyword>
<gene>
    <name evidence="6" type="ORF">FCULG_00009142</name>
</gene>
<keyword evidence="1" id="KW-0596">Phosphopantetheine</keyword>
<dbReference type="InterPro" id="IPR001242">
    <property type="entry name" value="Condensation_dom"/>
</dbReference>
<dbReference type="InterPro" id="IPR020845">
    <property type="entry name" value="AMP-binding_CS"/>
</dbReference>
<evidence type="ECO:0000313" key="7">
    <source>
        <dbReference type="Proteomes" id="UP000241587"/>
    </source>
</evidence>
<feature type="domain" description="Carrier" evidence="5">
    <location>
        <begin position="373"/>
        <end position="446"/>
    </location>
</feature>
<name>A0A2T4GGY0_FUSCU</name>
<dbReference type="PANTHER" id="PTHR45398">
    <property type="match status" value="1"/>
</dbReference>
<dbReference type="FunFam" id="3.30.300.30:FF:000015">
    <property type="entry name" value="Nonribosomal peptide synthase SidD"/>
    <property type="match status" value="2"/>
</dbReference>
<dbReference type="SUPFAM" id="SSF52777">
    <property type="entry name" value="CoA-dependent acyltransferases"/>
    <property type="match status" value="5"/>
</dbReference>
<dbReference type="Gene3D" id="3.30.559.30">
    <property type="entry name" value="Nonribosomal peptide synthetase, condensation domain"/>
    <property type="match status" value="2"/>
</dbReference>
<proteinExistence type="inferred from homology"/>
<dbReference type="Proteomes" id="UP000241587">
    <property type="component" value="Unassembled WGS sequence"/>
</dbReference>
<accession>A0A2T4GGY0</accession>
<dbReference type="InterPro" id="IPR010071">
    <property type="entry name" value="AA_adenyl_dom"/>
</dbReference>
<dbReference type="InterPro" id="IPR023213">
    <property type="entry name" value="CAT-like_dom_sf"/>
</dbReference>
<dbReference type="Pfam" id="PF00550">
    <property type="entry name" value="PP-binding"/>
    <property type="match status" value="2"/>
</dbReference>
<feature type="domain" description="Carrier" evidence="5">
    <location>
        <begin position="1878"/>
        <end position="1954"/>
    </location>
</feature>
<dbReference type="Gene3D" id="1.10.1200.10">
    <property type="entry name" value="ACP-like"/>
    <property type="match status" value="2"/>
</dbReference>
<dbReference type="SUPFAM" id="SSF56801">
    <property type="entry name" value="Acetyl-CoA synthetase-like"/>
    <property type="match status" value="2"/>
</dbReference>
<reference evidence="6 7" key="1">
    <citation type="submission" date="2018-02" db="EMBL/GenBank/DDBJ databases">
        <title>Fusarium culmorum secondary metabolites in fungal-bacterial-plant interactions.</title>
        <authorList>
            <person name="Schmidt R."/>
        </authorList>
    </citation>
    <scope>NUCLEOTIDE SEQUENCE [LARGE SCALE GENOMIC DNA]</scope>
    <source>
        <strain evidence="6 7">PV</strain>
    </source>
</reference>